<feature type="repeat" description="WD" evidence="3">
    <location>
        <begin position="243"/>
        <end position="284"/>
    </location>
</feature>
<dbReference type="PROSITE" id="PS50294">
    <property type="entry name" value="WD_REPEATS_REGION"/>
    <property type="match status" value="1"/>
</dbReference>
<accession>A0ABU9HD42</accession>
<organism evidence="5 6">
    <name type="scientific">Psychromonas arctica</name>
    <dbReference type="NCBI Taxonomy" id="168275"/>
    <lineage>
        <taxon>Bacteria</taxon>
        <taxon>Pseudomonadati</taxon>
        <taxon>Pseudomonadota</taxon>
        <taxon>Gammaproteobacteria</taxon>
        <taxon>Alteromonadales</taxon>
        <taxon>Psychromonadaceae</taxon>
        <taxon>Psychromonas</taxon>
    </lineage>
</organism>
<dbReference type="InterPro" id="IPR015943">
    <property type="entry name" value="WD40/YVTN_repeat-like_dom_sf"/>
</dbReference>
<evidence type="ECO:0000256" key="2">
    <source>
        <dbReference type="ARBA" id="ARBA00022737"/>
    </source>
</evidence>
<keyword evidence="2" id="KW-0677">Repeat</keyword>
<feature type="repeat" description="WD" evidence="3">
    <location>
        <begin position="158"/>
        <end position="199"/>
    </location>
</feature>
<proteinExistence type="predicted"/>
<dbReference type="PANTHER" id="PTHR19879">
    <property type="entry name" value="TRANSCRIPTION INITIATION FACTOR TFIID"/>
    <property type="match status" value="1"/>
</dbReference>
<dbReference type="SUPFAM" id="SSF50998">
    <property type="entry name" value="Quinoprotein alcohol dehydrogenase-like"/>
    <property type="match status" value="1"/>
</dbReference>
<evidence type="ECO:0000256" key="4">
    <source>
        <dbReference type="SAM" id="SignalP"/>
    </source>
</evidence>
<keyword evidence="6" id="KW-1185">Reference proteome</keyword>
<dbReference type="InterPro" id="IPR011047">
    <property type="entry name" value="Quinoprotein_ADH-like_sf"/>
</dbReference>
<dbReference type="PANTHER" id="PTHR19879:SF9">
    <property type="entry name" value="TRANSCRIPTION INITIATION FACTOR TFIID SUBUNIT 5"/>
    <property type="match status" value="1"/>
</dbReference>
<feature type="signal peptide" evidence="4">
    <location>
        <begin position="1"/>
        <end position="20"/>
    </location>
</feature>
<dbReference type="PROSITE" id="PS00678">
    <property type="entry name" value="WD_REPEATS_1"/>
    <property type="match status" value="1"/>
</dbReference>
<protein>
    <recommendedName>
        <fullName evidence="7">Vegetatible incompatibility protein HET-E-1</fullName>
    </recommendedName>
</protein>
<keyword evidence="4" id="KW-0732">Signal</keyword>
<evidence type="ECO:0000313" key="6">
    <source>
        <dbReference type="Proteomes" id="UP001366060"/>
    </source>
</evidence>
<evidence type="ECO:0000313" key="5">
    <source>
        <dbReference type="EMBL" id="MEL0659817.1"/>
    </source>
</evidence>
<keyword evidence="1 3" id="KW-0853">WD repeat</keyword>
<comment type="caution">
    <text evidence="5">The sequence shown here is derived from an EMBL/GenBank/DDBJ whole genome shotgun (WGS) entry which is preliminary data.</text>
</comment>
<dbReference type="RefSeq" id="WP_341628339.1">
    <property type="nucleotide sequence ID" value="NZ_JBAKBA010000026.1"/>
</dbReference>
<dbReference type="EMBL" id="JBAKBA010000026">
    <property type="protein sequence ID" value="MEL0659817.1"/>
    <property type="molecule type" value="Genomic_DNA"/>
</dbReference>
<dbReference type="InterPro" id="IPR001680">
    <property type="entry name" value="WD40_rpt"/>
</dbReference>
<dbReference type="PROSITE" id="PS50082">
    <property type="entry name" value="WD_REPEATS_2"/>
    <property type="match status" value="2"/>
</dbReference>
<evidence type="ECO:0000256" key="1">
    <source>
        <dbReference type="ARBA" id="ARBA00022574"/>
    </source>
</evidence>
<dbReference type="Proteomes" id="UP001366060">
    <property type="component" value="Unassembled WGS sequence"/>
</dbReference>
<evidence type="ECO:0008006" key="7">
    <source>
        <dbReference type="Google" id="ProtNLM"/>
    </source>
</evidence>
<evidence type="ECO:0000256" key="3">
    <source>
        <dbReference type="PROSITE-ProRule" id="PRU00221"/>
    </source>
</evidence>
<reference evidence="5 6" key="1">
    <citation type="submission" date="2024-02" db="EMBL/GenBank/DDBJ databases">
        <title>Bacteria isolated from the canopy kelp, Nereocystis luetkeana.</title>
        <authorList>
            <person name="Pfister C.A."/>
            <person name="Younker I.T."/>
            <person name="Light S.H."/>
        </authorList>
    </citation>
    <scope>NUCLEOTIDE SEQUENCE [LARGE SCALE GENOMIC DNA]</scope>
    <source>
        <strain evidence="5 6">TI.2.07</strain>
    </source>
</reference>
<gene>
    <name evidence="5" type="ORF">V6255_11780</name>
</gene>
<feature type="chain" id="PRO_5046552891" description="Vegetatible incompatibility protein HET-E-1" evidence="4">
    <location>
        <begin position="21"/>
        <end position="328"/>
    </location>
</feature>
<name>A0ABU9HD42_9GAMM</name>
<dbReference type="Gene3D" id="2.130.10.10">
    <property type="entry name" value="YVTN repeat-like/Quinoprotein amine dehydrogenase"/>
    <property type="match status" value="2"/>
</dbReference>
<dbReference type="Pfam" id="PF00400">
    <property type="entry name" value="WD40"/>
    <property type="match status" value="2"/>
</dbReference>
<dbReference type="InterPro" id="IPR019775">
    <property type="entry name" value="WD40_repeat_CS"/>
</dbReference>
<sequence length="328" mass="37121">MQIANTFKSLLLLSTLLLSACEQYSQPSQQFEHAVQGAFSTDISQNGDYSLISSIHHGISLWDNRNNKLLFNWYHHNNQNNDVFIVRLSSNNSVALSASRNEFALWDTKTGKSLGFYKVSDSPIRDIQLSENGQYVVYGQVNGKLVHINLRNGRRLEAPLHREKINSIDMSSNGRYVLSGGNDHQAFLWDTETAQVIQQFQFDQRISMVRLEKNGRFAFIADTQKASQIWDLKTGKLKSTLIYHARQSIFSSVRFVKDGQYLLTGNATKSVVLWDTNTGLQVQDWTVTPRKETRPKTAVVYSATLWDDSAIVTESSAGLLEIWPLAPL</sequence>
<dbReference type="SMART" id="SM00320">
    <property type="entry name" value="WD40"/>
    <property type="match status" value="6"/>
</dbReference>